<dbReference type="InterPro" id="IPR036269">
    <property type="entry name" value="Rho_N_sf"/>
</dbReference>
<dbReference type="Pfam" id="PF17891">
    <property type="entry name" value="FluMu_N"/>
    <property type="match status" value="1"/>
</dbReference>
<proteinExistence type="predicted"/>
<dbReference type="InterPro" id="IPR036361">
    <property type="entry name" value="SAP_dom_sf"/>
</dbReference>
<evidence type="ECO:0000259" key="2">
    <source>
        <dbReference type="Pfam" id="PF12949"/>
    </source>
</evidence>
<sequence>MEKSTSLYDVVVSNKIKHGYRRAGLSLAAGENKIEGITESQLAQLQADRRLVVKKAEPTSGEKDNKGLSEDSKTSSTQSKQLSESLLPADLTVDQLKAKLTELNVEFAKSAKKDELIALLENALAPKDNE</sequence>
<name>A0ABT1WT31_ACTSU</name>
<evidence type="ECO:0000313" key="4">
    <source>
        <dbReference type="EMBL" id="MCQ9629243.1"/>
    </source>
</evidence>
<dbReference type="InterPro" id="IPR025856">
    <property type="entry name" value="HeH/LEM_domain"/>
</dbReference>
<dbReference type="SUPFAM" id="SSF68912">
    <property type="entry name" value="Rho N-terminal domain-like"/>
    <property type="match status" value="1"/>
</dbReference>
<dbReference type="RefSeq" id="WP_117374155.1">
    <property type="nucleotide sequence ID" value="NZ_JAJUOY010000007.1"/>
</dbReference>
<feature type="region of interest" description="Disordered" evidence="1">
    <location>
        <begin position="53"/>
        <end position="84"/>
    </location>
</feature>
<dbReference type="InterPro" id="IPR041227">
    <property type="entry name" value="FluMu_N"/>
</dbReference>
<dbReference type="Pfam" id="PF12949">
    <property type="entry name" value="HeH"/>
    <property type="match status" value="1"/>
</dbReference>
<keyword evidence="5" id="KW-1185">Reference proteome</keyword>
<dbReference type="Gene3D" id="3.40.5.80">
    <property type="match status" value="1"/>
</dbReference>
<feature type="compositionally biased region" description="Low complexity" evidence="1">
    <location>
        <begin position="74"/>
        <end position="84"/>
    </location>
</feature>
<evidence type="ECO:0000313" key="5">
    <source>
        <dbReference type="Proteomes" id="UP001206331"/>
    </source>
</evidence>
<dbReference type="Gene3D" id="1.10.720.30">
    <property type="entry name" value="SAP domain"/>
    <property type="match status" value="1"/>
</dbReference>
<feature type="compositionally biased region" description="Basic and acidic residues" evidence="1">
    <location>
        <begin position="53"/>
        <end position="73"/>
    </location>
</feature>
<protein>
    <submittedName>
        <fullName evidence="4">HI1506-related protein</fullName>
    </submittedName>
</protein>
<evidence type="ECO:0000256" key="1">
    <source>
        <dbReference type="SAM" id="MobiDB-lite"/>
    </source>
</evidence>
<dbReference type="SUPFAM" id="SSF160059">
    <property type="entry name" value="PriA/YqbF domain"/>
    <property type="match status" value="1"/>
</dbReference>
<dbReference type="Proteomes" id="UP001206331">
    <property type="component" value="Unassembled WGS sequence"/>
</dbReference>
<gene>
    <name evidence="4" type="ORF">LZL92_03005</name>
</gene>
<reference evidence="4 5" key="1">
    <citation type="submission" date="2021-12" db="EMBL/GenBank/DDBJ databases">
        <title>Identification and characterization of A. suis stains in western Canada.</title>
        <authorList>
            <person name="Kulathunga D.G.R.S."/>
            <person name="De Oliveira Costa M."/>
        </authorList>
    </citation>
    <scope>NUCLEOTIDE SEQUENCE [LARGE SCALE GENOMIC DNA]</scope>
    <source>
        <strain evidence="4 5">18_292</strain>
    </source>
</reference>
<evidence type="ECO:0000259" key="3">
    <source>
        <dbReference type="Pfam" id="PF17891"/>
    </source>
</evidence>
<accession>A0ABT1WT31</accession>
<comment type="caution">
    <text evidence="4">The sequence shown here is derived from an EMBL/GenBank/DDBJ whole genome shotgun (WGS) entry which is preliminary data.</text>
</comment>
<feature type="domain" description="HeH/LEM" evidence="2">
    <location>
        <begin position="88"/>
        <end position="122"/>
    </location>
</feature>
<organism evidence="4 5">
    <name type="scientific">Actinobacillus suis</name>
    <dbReference type="NCBI Taxonomy" id="716"/>
    <lineage>
        <taxon>Bacteria</taxon>
        <taxon>Pseudomonadati</taxon>
        <taxon>Pseudomonadota</taxon>
        <taxon>Gammaproteobacteria</taxon>
        <taxon>Pasteurellales</taxon>
        <taxon>Pasteurellaceae</taxon>
        <taxon>Actinobacillus</taxon>
    </lineage>
</organism>
<feature type="domain" description="Mu-like prophage FluMu N-terminal" evidence="3">
    <location>
        <begin position="10"/>
        <end position="57"/>
    </location>
</feature>
<dbReference type="CDD" id="cd12935">
    <property type="entry name" value="LEM_like"/>
    <property type="match status" value="1"/>
</dbReference>
<dbReference type="EMBL" id="JAJUPA010000002">
    <property type="protein sequence ID" value="MCQ9629243.1"/>
    <property type="molecule type" value="Genomic_DNA"/>
</dbReference>